<gene>
    <name evidence="5" type="ORF">RND71_035632</name>
</gene>
<keyword evidence="2" id="KW-0863">Zinc-finger</keyword>
<dbReference type="GO" id="GO:0004842">
    <property type="term" value="F:ubiquitin-protein transferase activity"/>
    <property type="evidence" value="ECO:0007669"/>
    <property type="project" value="TreeGrafter"/>
</dbReference>
<dbReference type="InterPro" id="IPR013083">
    <property type="entry name" value="Znf_RING/FYVE/PHD"/>
</dbReference>
<accession>A0AAE1R5W1</accession>
<dbReference type="PANTHER" id="PTHR42647">
    <property type="entry name" value="SBP (S-RIBONUCLEASE BINDING PROTEIN) FAMILY PROTEIN"/>
    <property type="match status" value="1"/>
</dbReference>
<dbReference type="FunFam" id="3.30.40.10:FF:000239">
    <property type="entry name" value="probable BOI-related E3 ubiquitin-protein ligase 2"/>
    <property type="match status" value="1"/>
</dbReference>
<keyword evidence="4" id="KW-0175">Coiled coil</keyword>
<name>A0AAE1R5W1_9SOLA</name>
<organism evidence="5 6">
    <name type="scientific">Anisodus tanguticus</name>
    <dbReference type="NCBI Taxonomy" id="243964"/>
    <lineage>
        <taxon>Eukaryota</taxon>
        <taxon>Viridiplantae</taxon>
        <taxon>Streptophyta</taxon>
        <taxon>Embryophyta</taxon>
        <taxon>Tracheophyta</taxon>
        <taxon>Spermatophyta</taxon>
        <taxon>Magnoliopsida</taxon>
        <taxon>eudicotyledons</taxon>
        <taxon>Gunneridae</taxon>
        <taxon>Pentapetalae</taxon>
        <taxon>asterids</taxon>
        <taxon>lamiids</taxon>
        <taxon>Solanales</taxon>
        <taxon>Solanaceae</taxon>
        <taxon>Solanoideae</taxon>
        <taxon>Hyoscyameae</taxon>
        <taxon>Anisodus</taxon>
    </lineage>
</organism>
<feature type="coiled-coil region" evidence="4">
    <location>
        <begin position="190"/>
        <end position="245"/>
    </location>
</feature>
<dbReference type="Pfam" id="PF13920">
    <property type="entry name" value="zf-C3HC4_3"/>
    <property type="match status" value="1"/>
</dbReference>
<evidence type="ECO:0000313" key="5">
    <source>
        <dbReference type="EMBL" id="KAK4345456.1"/>
    </source>
</evidence>
<dbReference type="EMBL" id="JAVYJV010000019">
    <property type="protein sequence ID" value="KAK4345456.1"/>
    <property type="molecule type" value="Genomic_DNA"/>
</dbReference>
<proteinExistence type="predicted"/>
<reference evidence="5" key="1">
    <citation type="submission" date="2023-12" db="EMBL/GenBank/DDBJ databases">
        <title>Genome assembly of Anisodus tanguticus.</title>
        <authorList>
            <person name="Wang Y.-J."/>
        </authorList>
    </citation>
    <scope>NUCLEOTIDE SEQUENCE</scope>
    <source>
        <strain evidence="5">KB-2021</strain>
        <tissue evidence="5">Leaf</tissue>
    </source>
</reference>
<keyword evidence="6" id="KW-1185">Reference proteome</keyword>
<dbReference type="GO" id="GO:0008270">
    <property type="term" value="F:zinc ion binding"/>
    <property type="evidence" value="ECO:0007669"/>
    <property type="project" value="UniProtKB-KW"/>
</dbReference>
<dbReference type="Gene3D" id="3.30.40.10">
    <property type="entry name" value="Zinc/RING finger domain, C3HC4 (zinc finger)"/>
    <property type="match status" value="1"/>
</dbReference>
<comment type="caution">
    <text evidence="5">The sequence shown here is derived from an EMBL/GenBank/DDBJ whole genome shotgun (WGS) entry which is preliminary data.</text>
</comment>
<dbReference type="AlphaFoldDB" id="A0AAE1R5W1"/>
<evidence type="ECO:0000313" key="6">
    <source>
        <dbReference type="Proteomes" id="UP001291623"/>
    </source>
</evidence>
<evidence type="ECO:0000256" key="2">
    <source>
        <dbReference type="ARBA" id="ARBA00022771"/>
    </source>
</evidence>
<dbReference type="PANTHER" id="PTHR42647:SF22">
    <property type="entry name" value="BOI-RELATED E3 UBIQUITIN-PROTEIN LIGASE 2-RELATED"/>
    <property type="match status" value="1"/>
</dbReference>
<keyword evidence="3" id="KW-0862">Zinc</keyword>
<sequence length="330" mass="37922">MGRRRCKGRNLSASANALAQRRSTMDSRRLLSRLVLVLVLVLVVLGPSGLQIWPFKAQLYSENLGFSLGSSQDLMENNACGFNQFYFNSQQQQQQLQQQQFSQIQHQQLQILNQKNNQNLMNFCTSHNTNSTQSILFPQNLACQFEKQRLEIDQFISLQNERLRLALQKQRKQQVALILRTYESKTQFLLKQKDEEIAKATNRSKELEDFLKRIEMENQTWQRIAKENETIVLSLNNTIQQLKENDACLLSTKGSVGDAESCCDVQPMEDNVQVSQQQRRKMMCKSCNSSKACMVFLPCRHLSSCKDCDPFLHSCPVCNTVKKASIEALI</sequence>
<evidence type="ECO:0000256" key="1">
    <source>
        <dbReference type="ARBA" id="ARBA00022723"/>
    </source>
</evidence>
<protein>
    <submittedName>
        <fullName evidence="5">Uncharacterized protein</fullName>
    </submittedName>
</protein>
<evidence type="ECO:0000256" key="4">
    <source>
        <dbReference type="SAM" id="Coils"/>
    </source>
</evidence>
<evidence type="ECO:0000256" key="3">
    <source>
        <dbReference type="ARBA" id="ARBA00022833"/>
    </source>
</evidence>
<keyword evidence="1" id="KW-0479">Metal-binding</keyword>
<dbReference type="Proteomes" id="UP001291623">
    <property type="component" value="Unassembled WGS sequence"/>
</dbReference>